<feature type="region of interest" description="Disordered" evidence="5">
    <location>
        <begin position="552"/>
        <end position="725"/>
    </location>
</feature>
<feature type="region of interest" description="Disordered" evidence="5">
    <location>
        <begin position="376"/>
        <end position="432"/>
    </location>
</feature>
<dbReference type="PANTHER" id="PTHR39469:SF1">
    <property type="entry name" value="DUF4203 DOMAIN-CONTAINING PROTEIN"/>
    <property type="match status" value="1"/>
</dbReference>
<keyword evidence="4 6" id="KW-0472">Membrane</keyword>
<feature type="compositionally biased region" description="Polar residues" evidence="5">
    <location>
        <begin position="400"/>
        <end position="410"/>
    </location>
</feature>
<dbReference type="EMBL" id="LCTW02000002">
    <property type="protein sequence ID" value="KXX83189.1"/>
    <property type="molecule type" value="Genomic_DNA"/>
</dbReference>
<protein>
    <recommendedName>
        <fullName evidence="8">TM7S3/TM198-like domain-containing protein</fullName>
    </recommendedName>
</protein>
<comment type="caution">
    <text evidence="9">The sequence shown here is derived from an EMBL/GenBank/DDBJ whole genome shotgun (WGS) entry which is preliminary data.</text>
</comment>
<evidence type="ECO:0000313" key="10">
    <source>
        <dbReference type="Proteomes" id="UP000078237"/>
    </source>
</evidence>
<feature type="chain" id="PRO_5008044050" description="TM7S3/TM198-like domain-containing protein" evidence="7">
    <location>
        <begin position="27"/>
        <end position="1147"/>
    </location>
</feature>
<evidence type="ECO:0000313" key="9">
    <source>
        <dbReference type="EMBL" id="KXX83189.1"/>
    </source>
</evidence>
<keyword evidence="7" id="KW-0732">Signal</keyword>
<feature type="domain" description="TM7S3/TM198-like" evidence="8">
    <location>
        <begin position="119"/>
        <end position="322"/>
    </location>
</feature>
<feature type="compositionally biased region" description="Basic and acidic residues" evidence="5">
    <location>
        <begin position="573"/>
        <end position="593"/>
    </location>
</feature>
<dbReference type="AlphaFoldDB" id="A0A175WI63"/>
<feature type="compositionally biased region" description="Polar residues" evidence="5">
    <location>
        <begin position="552"/>
        <end position="561"/>
    </location>
</feature>
<feature type="compositionally biased region" description="Basic and acidic residues" evidence="5">
    <location>
        <begin position="692"/>
        <end position="709"/>
    </location>
</feature>
<dbReference type="PANTHER" id="PTHR39469">
    <property type="entry name" value="CHROMOSOME 1, WHOLE GENOME SHOTGUN SEQUENCE"/>
    <property type="match status" value="1"/>
</dbReference>
<dbReference type="OrthoDB" id="102260at2759"/>
<feature type="transmembrane region" description="Helical" evidence="6">
    <location>
        <begin position="139"/>
        <end position="162"/>
    </location>
</feature>
<feature type="non-terminal residue" evidence="9">
    <location>
        <position position="1147"/>
    </location>
</feature>
<dbReference type="Proteomes" id="UP000078237">
    <property type="component" value="Unassembled WGS sequence"/>
</dbReference>
<evidence type="ECO:0000256" key="6">
    <source>
        <dbReference type="SAM" id="Phobius"/>
    </source>
</evidence>
<dbReference type="GO" id="GO:0016020">
    <property type="term" value="C:membrane"/>
    <property type="evidence" value="ECO:0007669"/>
    <property type="project" value="UniProtKB-SubCell"/>
</dbReference>
<feature type="compositionally biased region" description="Polar residues" evidence="5">
    <location>
        <begin position="1024"/>
        <end position="1038"/>
    </location>
</feature>
<organism evidence="9 10">
    <name type="scientific">Madurella mycetomatis</name>
    <dbReference type="NCBI Taxonomy" id="100816"/>
    <lineage>
        <taxon>Eukaryota</taxon>
        <taxon>Fungi</taxon>
        <taxon>Dikarya</taxon>
        <taxon>Ascomycota</taxon>
        <taxon>Pezizomycotina</taxon>
        <taxon>Sordariomycetes</taxon>
        <taxon>Sordariomycetidae</taxon>
        <taxon>Sordariales</taxon>
        <taxon>Sordariales incertae sedis</taxon>
        <taxon>Madurella</taxon>
    </lineage>
</organism>
<proteinExistence type="predicted"/>
<keyword evidence="3 6" id="KW-1133">Transmembrane helix</keyword>
<dbReference type="VEuPathDB" id="FungiDB:MMYC01_200303"/>
<dbReference type="Pfam" id="PF13886">
    <property type="entry name" value="TM7S3_TM198"/>
    <property type="match status" value="1"/>
</dbReference>
<dbReference type="STRING" id="100816.A0A175WI63"/>
<feature type="region of interest" description="Disordered" evidence="5">
    <location>
        <begin position="1019"/>
        <end position="1038"/>
    </location>
</feature>
<feature type="compositionally biased region" description="Polar residues" evidence="5">
    <location>
        <begin position="47"/>
        <end position="58"/>
    </location>
</feature>
<keyword evidence="2 6" id="KW-0812">Transmembrane</keyword>
<evidence type="ECO:0000256" key="7">
    <source>
        <dbReference type="SAM" id="SignalP"/>
    </source>
</evidence>
<evidence type="ECO:0000256" key="3">
    <source>
        <dbReference type="ARBA" id="ARBA00022989"/>
    </source>
</evidence>
<comment type="subcellular location">
    <subcellularLocation>
        <location evidence="1">Membrane</location>
        <topology evidence="1">Multi-pass membrane protein</topology>
    </subcellularLocation>
</comment>
<feature type="transmembrane region" description="Helical" evidence="6">
    <location>
        <begin position="249"/>
        <end position="267"/>
    </location>
</feature>
<gene>
    <name evidence="9" type="ORF">MMYC01_200303</name>
</gene>
<feature type="region of interest" description="Disordered" evidence="5">
    <location>
        <begin position="798"/>
        <end position="843"/>
    </location>
</feature>
<feature type="compositionally biased region" description="Basic and acidic residues" evidence="5">
    <location>
        <begin position="629"/>
        <end position="642"/>
    </location>
</feature>
<feature type="transmembrane region" description="Helical" evidence="6">
    <location>
        <begin position="168"/>
        <end position="191"/>
    </location>
</feature>
<sequence length="1147" mass="121746">MKPLGDLCRRVLFCLCLLAGIIAVGAQDPGTDDESITPSSPSQTSIDNEQTATIPTTTSVSLEEVAASASVTLSGSRAPTTPAAPSSATGSSTTFFNTTIPEDQLPLEPVITPGWAVAGTILLGAGLAHALVGTRAASLHSFFSTAFLAGLGTTVLILYLMIPPVSNAVQGGYVAAAVCTGAVFGGLAVVFRDLAECLGCLLGGFCISMWLLTLGPGGLIPSISGKIVFIVIFTLAGSALYFSRWTRTYGLIACISFSGSTATVIGIDCFSRSGLREFWAYIWALNDKLFPPGAVTYPLTRGIRVELAITIILSIFGIVSQLKLWRLVRNRRNNGKEEPAETERDLREEEEDVGRQMEETISRERREWERVYGDGTANALAGSTDSGVGGMEGEKELQDSGRTLVSSTARPGSPAESPPNTVVPPPPSIERPGVQTIIAKDVGDGRVTVRVAEDDMPEGATLEAVEKRNGNCENVAASTERHSFQDTAGLPAVYPPFTIPVAKSDVDRSSAATFADEGDGFSIAAVAEEGYDGYAGHAQAKGFRTENLAETQSVISGSPKRSLSKHSATRHGGNNDEVGKRSEALARGSRGDIDSILANMDDTSSDGEVASIQERKSLKAEGSSEETVIPERARIASLRDELNEVIEDGSASPERTVTASPEPGASHRAITPGSPSSNAKHATGIENTAGDGEEKVSGSEQEQSSKAEDTGYTPVKTPESTASRPSVIASLTKGNLPPAFSHVALAYRTNEWAKHLSVAETPEPDALQLHEYAELASDAQEQPAPLDIIELQQTVENATPPPAVPRASSVLSNHATERRNSRISQSNSPEMGQSENQGTPHRLTSATLNRQSTLLAEAIAEEDEDALSHTAVMTPPTEAAWMAQSISTPSQINQRAPTSTPIPNTPAMSTPSYTRPQTLIGLREVLLRNRASATSARPEGNGSHIASEVTAGPTPVARPPSGVGDTRHHTALRLPHTATATYSSGELNLDDLPLSQRRVIIRQSGSLQNPIVVPTPTAEAASFDSHQPQRASQTNNATSEAIRQAKLANFRNSVAAELLASGATGVATVRRLGSGRGSPSVAAGDLQRNMELQRNILLTQKEAEGQRREQERLARERIDREFDDRMRRDGGALMEAHREAMRRLQRG</sequence>
<feature type="region of interest" description="Disordered" evidence="5">
    <location>
        <begin position="889"/>
        <end position="914"/>
    </location>
</feature>
<keyword evidence="10" id="KW-1185">Reference proteome</keyword>
<feature type="transmembrane region" description="Helical" evidence="6">
    <location>
        <begin position="198"/>
        <end position="217"/>
    </location>
</feature>
<feature type="transmembrane region" description="Helical" evidence="6">
    <location>
        <begin position="114"/>
        <end position="132"/>
    </location>
</feature>
<name>A0A175WI63_9PEZI</name>
<dbReference type="InterPro" id="IPR025256">
    <property type="entry name" value="TM7S3/TM198-like_dom"/>
</dbReference>
<evidence type="ECO:0000256" key="4">
    <source>
        <dbReference type="ARBA" id="ARBA00023136"/>
    </source>
</evidence>
<feature type="region of interest" description="Disordered" evidence="5">
    <location>
        <begin position="28"/>
        <end position="58"/>
    </location>
</feature>
<evidence type="ECO:0000256" key="1">
    <source>
        <dbReference type="ARBA" id="ARBA00004141"/>
    </source>
</evidence>
<feature type="region of interest" description="Disordered" evidence="5">
    <location>
        <begin position="933"/>
        <end position="966"/>
    </location>
</feature>
<reference evidence="9 10" key="1">
    <citation type="journal article" date="2016" name="Genome Announc.">
        <title>Genome Sequence of Madurella mycetomatis mm55, Isolated from a Human Mycetoma Case in Sudan.</title>
        <authorList>
            <person name="Smit S."/>
            <person name="Derks M.F."/>
            <person name="Bervoets S."/>
            <person name="Fahal A."/>
            <person name="van Leeuwen W."/>
            <person name="van Belkum A."/>
            <person name="van de Sande W.W."/>
        </authorList>
    </citation>
    <scope>NUCLEOTIDE SEQUENCE [LARGE SCALE GENOMIC DNA]</scope>
    <source>
        <strain evidence="10">mm55</strain>
    </source>
</reference>
<feature type="region of interest" description="Disordered" evidence="5">
    <location>
        <begin position="73"/>
        <end position="92"/>
    </location>
</feature>
<feature type="region of interest" description="Disordered" evidence="5">
    <location>
        <begin position="334"/>
        <end position="359"/>
    </location>
</feature>
<feature type="signal peptide" evidence="7">
    <location>
        <begin position="1"/>
        <end position="26"/>
    </location>
</feature>
<evidence type="ECO:0000259" key="8">
    <source>
        <dbReference type="Pfam" id="PF13886"/>
    </source>
</evidence>
<evidence type="ECO:0000256" key="5">
    <source>
        <dbReference type="SAM" id="MobiDB-lite"/>
    </source>
</evidence>
<feature type="compositionally biased region" description="Polar residues" evidence="5">
    <location>
        <begin position="822"/>
        <end position="843"/>
    </location>
</feature>
<feature type="compositionally biased region" description="Low complexity" evidence="5">
    <location>
        <begin position="36"/>
        <end position="46"/>
    </location>
</feature>
<accession>A0A175WI63</accession>
<evidence type="ECO:0000256" key="2">
    <source>
        <dbReference type="ARBA" id="ARBA00022692"/>
    </source>
</evidence>
<feature type="transmembrane region" description="Helical" evidence="6">
    <location>
        <begin position="223"/>
        <end position="242"/>
    </location>
</feature>